<comment type="caution">
    <text evidence="1">The sequence shown here is derived from an EMBL/GenBank/DDBJ whole genome shotgun (WGS) entry which is preliminary data.</text>
</comment>
<dbReference type="EMBL" id="BLAL01000266">
    <property type="protein sequence ID" value="GES98266.1"/>
    <property type="molecule type" value="Genomic_DNA"/>
</dbReference>
<accession>A0A2Z6QS63</accession>
<dbReference type="Proteomes" id="UP000247702">
    <property type="component" value="Unassembled WGS sequence"/>
</dbReference>
<sequence length="85" mass="9369">MKRGFFLSKPAKQTAETSFSTKATPTTALKSIPSDRFHDVIVDFLALHIGTIVPLFGSLIPVTRGALGDFLYKHKDQLVPRELLA</sequence>
<keyword evidence="3" id="KW-1185">Reference proteome</keyword>
<dbReference type="Proteomes" id="UP000615446">
    <property type="component" value="Unassembled WGS sequence"/>
</dbReference>
<dbReference type="AlphaFoldDB" id="A0A2Z6QS63"/>
<proteinExistence type="predicted"/>
<reference evidence="2" key="2">
    <citation type="submission" date="2019-10" db="EMBL/GenBank/DDBJ databases">
        <title>Conservation and host-specific expression of non-tandemly repeated heterogenous ribosome RNA gene in arbuscular mycorrhizal fungi.</title>
        <authorList>
            <person name="Maeda T."/>
            <person name="Kobayashi Y."/>
            <person name="Nakagawa T."/>
            <person name="Ezawa T."/>
            <person name="Yamaguchi K."/>
            <person name="Bino T."/>
            <person name="Nishimoto Y."/>
            <person name="Shigenobu S."/>
            <person name="Kawaguchi M."/>
        </authorList>
    </citation>
    <scope>NUCLEOTIDE SEQUENCE</scope>
    <source>
        <strain evidence="2">HR1</strain>
    </source>
</reference>
<protein>
    <submittedName>
        <fullName evidence="1">Uncharacterized protein</fullName>
    </submittedName>
</protein>
<reference evidence="1 3" key="1">
    <citation type="submission" date="2017-11" db="EMBL/GenBank/DDBJ databases">
        <title>The genome of Rhizophagus clarus HR1 reveals common genetic basis of auxotrophy among arbuscular mycorrhizal fungi.</title>
        <authorList>
            <person name="Kobayashi Y."/>
        </authorList>
    </citation>
    <scope>NUCLEOTIDE SEQUENCE [LARGE SCALE GENOMIC DNA]</scope>
    <source>
        <strain evidence="1 3">HR1</strain>
    </source>
</reference>
<evidence type="ECO:0000313" key="2">
    <source>
        <dbReference type="EMBL" id="GES98266.1"/>
    </source>
</evidence>
<gene>
    <name evidence="2" type="ORF">RCL2_002482100</name>
    <name evidence="1" type="ORF">RclHR1_20710004</name>
</gene>
<organism evidence="1 3">
    <name type="scientific">Rhizophagus clarus</name>
    <dbReference type="NCBI Taxonomy" id="94130"/>
    <lineage>
        <taxon>Eukaryota</taxon>
        <taxon>Fungi</taxon>
        <taxon>Fungi incertae sedis</taxon>
        <taxon>Mucoromycota</taxon>
        <taxon>Glomeromycotina</taxon>
        <taxon>Glomeromycetes</taxon>
        <taxon>Glomerales</taxon>
        <taxon>Glomeraceae</taxon>
        <taxon>Rhizophagus</taxon>
    </lineage>
</organism>
<dbReference type="EMBL" id="BEXD01001193">
    <property type="protein sequence ID" value="GBB92880.1"/>
    <property type="molecule type" value="Genomic_DNA"/>
</dbReference>
<evidence type="ECO:0000313" key="1">
    <source>
        <dbReference type="EMBL" id="GBB92880.1"/>
    </source>
</evidence>
<name>A0A2Z6QS63_9GLOM</name>
<evidence type="ECO:0000313" key="3">
    <source>
        <dbReference type="Proteomes" id="UP000247702"/>
    </source>
</evidence>